<organism evidence="1">
    <name type="scientific">Odontella aurita</name>
    <dbReference type="NCBI Taxonomy" id="265563"/>
    <lineage>
        <taxon>Eukaryota</taxon>
        <taxon>Sar</taxon>
        <taxon>Stramenopiles</taxon>
        <taxon>Ochrophyta</taxon>
        <taxon>Bacillariophyta</taxon>
        <taxon>Mediophyceae</taxon>
        <taxon>Biddulphiophycidae</taxon>
        <taxon>Eupodiscales</taxon>
        <taxon>Odontellaceae</taxon>
        <taxon>Odontella</taxon>
    </lineage>
</organism>
<evidence type="ECO:0000313" key="1">
    <source>
        <dbReference type="EMBL" id="CAE2214983.1"/>
    </source>
</evidence>
<accession>A0A7S4MD12</accession>
<dbReference type="AlphaFoldDB" id="A0A7S4MD12"/>
<dbReference type="EMBL" id="HBKQ01009082">
    <property type="protein sequence ID" value="CAE2214983.1"/>
    <property type="molecule type" value="Transcribed_RNA"/>
</dbReference>
<proteinExistence type="predicted"/>
<gene>
    <name evidence="1" type="ORF">OAUR00152_LOCUS6066</name>
</gene>
<sequence>MDFPAAAIASHCSGVLATILRACTGPFEATSSDKTEFTILWRARGVLVEANAGETTITLKWVSEFGGTLCMYDSLRTSRCVGERDSVSFFVIASLTGKLACREVDDVLRLVADTDIVPCTIRERRGEVTSKRRAAAQTIMFIHLLTVLRRRLIVE</sequence>
<name>A0A7S4MD12_9STRA</name>
<reference evidence="1" key="1">
    <citation type="submission" date="2021-01" db="EMBL/GenBank/DDBJ databases">
        <authorList>
            <person name="Corre E."/>
            <person name="Pelletier E."/>
            <person name="Niang G."/>
            <person name="Scheremetjew M."/>
            <person name="Finn R."/>
            <person name="Kale V."/>
            <person name="Holt S."/>
            <person name="Cochrane G."/>
            <person name="Meng A."/>
            <person name="Brown T."/>
            <person name="Cohen L."/>
        </authorList>
    </citation>
    <scope>NUCLEOTIDE SEQUENCE</scope>
    <source>
        <strain evidence="1">Isolate 1302-5</strain>
    </source>
</reference>
<protein>
    <submittedName>
        <fullName evidence="1">Uncharacterized protein</fullName>
    </submittedName>
</protein>